<evidence type="ECO:0000313" key="2">
    <source>
        <dbReference type="Proteomes" id="UP000000238"/>
    </source>
</evidence>
<dbReference type="InterPro" id="IPR007351">
    <property type="entry name" value="YjbR"/>
</dbReference>
<dbReference type="RefSeq" id="WP_011398571.1">
    <property type="nucleotide sequence ID" value="NC_007645.1"/>
</dbReference>
<sequence length="123" mass="14360">MNIEQIQHYCLALPGVDRTEYGAPSNVLVFYVLGRKFAYFKTSEPERWRFSVRTTPERFLELTDQDGVKPARYMHRFHWVSIVDATAFNEDYLRELIDWSYDKAAAGLPKKRRLALAQLASEA</sequence>
<dbReference type="OrthoDB" id="9804614at2"/>
<reference evidence="1 2" key="1">
    <citation type="journal article" date="2005" name="Nucleic Acids Res.">
        <title>Genomic blueprint of Hahella chejuensis, a marine microbe producing an algicidal agent.</title>
        <authorList>
            <person name="Jeong H."/>
            <person name="Yim J.H."/>
            <person name="Lee C."/>
            <person name="Choi S.-H."/>
            <person name="Park Y.K."/>
            <person name="Yoon S.H."/>
            <person name="Hur C.-G."/>
            <person name="Kang H.-Y."/>
            <person name="Kim D."/>
            <person name="Lee H.H."/>
            <person name="Park K.H."/>
            <person name="Park S.-H."/>
            <person name="Park H.-S."/>
            <person name="Lee H.K."/>
            <person name="Oh T.K."/>
            <person name="Kim J.F."/>
        </authorList>
    </citation>
    <scope>NUCLEOTIDE SEQUENCE [LARGE SCALE GENOMIC DNA]</scope>
    <source>
        <strain evidence="1 2">KCTC 2396</strain>
    </source>
</reference>
<dbReference type="KEGG" id="hch:HCH_04812"/>
<dbReference type="STRING" id="349521.HCH_04812"/>
<dbReference type="PANTHER" id="PTHR35145:SF1">
    <property type="entry name" value="CYTOPLASMIC PROTEIN"/>
    <property type="match status" value="1"/>
</dbReference>
<dbReference type="eggNOG" id="COG2315">
    <property type="taxonomic scope" value="Bacteria"/>
</dbReference>
<dbReference type="Gene3D" id="3.90.1150.30">
    <property type="match status" value="1"/>
</dbReference>
<evidence type="ECO:0000313" key="1">
    <source>
        <dbReference type="EMBL" id="ABC31506.1"/>
    </source>
</evidence>
<name>Q2SCW8_HAHCH</name>
<dbReference type="Proteomes" id="UP000000238">
    <property type="component" value="Chromosome"/>
</dbReference>
<accession>Q2SCW8</accession>
<proteinExistence type="predicted"/>
<dbReference type="HOGENOM" id="CLU_105851_1_1_6"/>
<dbReference type="EMBL" id="CP000155">
    <property type="protein sequence ID" value="ABC31506.1"/>
    <property type="molecule type" value="Genomic_DNA"/>
</dbReference>
<dbReference type="AlphaFoldDB" id="Q2SCW8"/>
<organism evidence="1 2">
    <name type="scientific">Hahella chejuensis (strain KCTC 2396)</name>
    <dbReference type="NCBI Taxonomy" id="349521"/>
    <lineage>
        <taxon>Bacteria</taxon>
        <taxon>Pseudomonadati</taxon>
        <taxon>Pseudomonadota</taxon>
        <taxon>Gammaproteobacteria</taxon>
        <taxon>Oceanospirillales</taxon>
        <taxon>Hahellaceae</taxon>
        <taxon>Hahella</taxon>
    </lineage>
</organism>
<gene>
    <name evidence="1" type="ordered locus">HCH_04812</name>
</gene>
<dbReference type="InterPro" id="IPR058532">
    <property type="entry name" value="YjbR/MT2646/Rv2570-like"/>
</dbReference>
<dbReference type="SUPFAM" id="SSF142906">
    <property type="entry name" value="YjbR-like"/>
    <property type="match status" value="1"/>
</dbReference>
<dbReference type="Pfam" id="PF04237">
    <property type="entry name" value="YjbR"/>
    <property type="match status" value="1"/>
</dbReference>
<dbReference type="PANTHER" id="PTHR35145">
    <property type="entry name" value="CYTOPLASMIC PROTEIN-RELATED"/>
    <property type="match status" value="1"/>
</dbReference>
<protein>
    <submittedName>
        <fullName evidence="1">Uncharacterized protein conserved in bacteria</fullName>
    </submittedName>
</protein>
<dbReference type="InterPro" id="IPR038056">
    <property type="entry name" value="YjbR-like_sf"/>
</dbReference>
<keyword evidence="2" id="KW-1185">Reference proteome</keyword>